<evidence type="ECO:0000256" key="5">
    <source>
        <dbReference type="ARBA" id="ARBA00022989"/>
    </source>
</evidence>
<organism evidence="8">
    <name type="scientific">Mariniphaga anaerophila</name>
    <dbReference type="NCBI Taxonomy" id="1484053"/>
    <lineage>
        <taxon>Bacteria</taxon>
        <taxon>Pseudomonadati</taxon>
        <taxon>Bacteroidota</taxon>
        <taxon>Bacteroidia</taxon>
        <taxon>Marinilabiliales</taxon>
        <taxon>Prolixibacteraceae</taxon>
        <taxon>Mariniphaga</taxon>
    </lineage>
</organism>
<proteinExistence type="inferred from homology"/>
<comment type="caution">
    <text evidence="8">The sequence shown here is derived from an EMBL/GenBank/DDBJ whole genome shotgun (WGS) entry which is preliminary data.</text>
</comment>
<feature type="transmembrane region" description="Helical" evidence="7">
    <location>
        <begin position="43"/>
        <end position="61"/>
    </location>
</feature>
<dbReference type="PANTHER" id="PTHR34584">
    <property type="entry name" value="NA(+)/H(+) ANTIPORTER SUBUNIT E1"/>
    <property type="match status" value="1"/>
</dbReference>
<sequence>MKTMKTGIKNLKRSILIKSFLLRFTIFAAGWFVLVGGQQISDIGFVILFLTLTTVISIYSVPPGQWNISLPGVLRFFLYFLITALRGGWDVARRVFFRKVPIDPDFITIEHDSDPRKTLILSWIISLLPGTASCVIREETIVVHVLDKKLPVTREIQVLKNRISEIFVKRPSILKE</sequence>
<evidence type="ECO:0000256" key="1">
    <source>
        <dbReference type="ARBA" id="ARBA00004651"/>
    </source>
</evidence>
<accession>A0A831PMS0</accession>
<comment type="subcellular location">
    <subcellularLocation>
        <location evidence="1">Cell membrane</location>
        <topology evidence="1">Multi-pass membrane protein</topology>
    </subcellularLocation>
</comment>
<dbReference type="Pfam" id="PF01899">
    <property type="entry name" value="MNHE"/>
    <property type="match status" value="1"/>
</dbReference>
<comment type="similarity">
    <text evidence="2">Belongs to the CPA3 antiporters (TC 2.A.63) subunit E family.</text>
</comment>
<dbReference type="PANTHER" id="PTHR34584:SF1">
    <property type="entry name" value="NA(+)_H(+) ANTIPORTER SUBUNIT E1"/>
    <property type="match status" value="1"/>
</dbReference>
<feature type="transmembrane region" description="Helical" evidence="7">
    <location>
        <begin position="20"/>
        <end position="37"/>
    </location>
</feature>
<reference evidence="8" key="1">
    <citation type="journal article" date="2020" name="mSystems">
        <title>Genome- and Community-Level Interaction Insights into Carbon Utilization and Element Cycling Functions of Hydrothermarchaeota in Hydrothermal Sediment.</title>
        <authorList>
            <person name="Zhou Z."/>
            <person name="Liu Y."/>
            <person name="Xu W."/>
            <person name="Pan J."/>
            <person name="Luo Z.H."/>
            <person name="Li M."/>
        </authorList>
    </citation>
    <scope>NUCLEOTIDE SEQUENCE [LARGE SCALE GENOMIC DNA]</scope>
    <source>
        <strain evidence="8">SpSt-1217</strain>
    </source>
</reference>
<evidence type="ECO:0000256" key="2">
    <source>
        <dbReference type="ARBA" id="ARBA00006228"/>
    </source>
</evidence>
<dbReference type="GO" id="GO:0008324">
    <property type="term" value="F:monoatomic cation transmembrane transporter activity"/>
    <property type="evidence" value="ECO:0007669"/>
    <property type="project" value="InterPro"/>
</dbReference>
<gene>
    <name evidence="8" type="ORF">ENN90_13430</name>
</gene>
<evidence type="ECO:0008006" key="9">
    <source>
        <dbReference type="Google" id="ProtNLM"/>
    </source>
</evidence>
<evidence type="ECO:0000256" key="6">
    <source>
        <dbReference type="ARBA" id="ARBA00023136"/>
    </source>
</evidence>
<name>A0A831PMS0_9BACT</name>
<keyword evidence="6 7" id="KW-0472">Membrane</keyword>
<dbReference type="EMBL" id="DSDK01000750">
    <property type="protein sequence ID" value="HDR52597.1"/>
    <property type="molecule type" value="Genomic_DNA"/>
</dbReference>
<dbReference type="AlphaFoldDB" id="A0A831PMS0"/>
<evidence type="ECO:0000313" key="8">
    <source>
        <dbReference type="EMBL" id="HDR52597.1"/>
    </source>
</evidence>
<evidence type="ECO:0000256" key="7">
    <source>
        <dbReference type="SAM" id="Phobius"/>
    </source>
</evidence>
<evidence type="ECO:0000256" key="3">
    <source>
        <dbReference type="ARBA" id="ARBA00022475"/>
    </source>
</evidence>
<evidence type="ECO:0000256" key="4">
    <source>
        <dbReference type="ARBA" id="ARBA00022692"/>
    </source>
</evidence>
<keyword evidence="3" id="KW-1003">Cell membrane</keyword>
<dbReference type="GO" id="GO:0005886">
    <property type="term" value="C:plasma membrane"/>
    <property type="evidence" value="ECO:0007669"/>
    <property type="project" value="UniProtKB-SubCell"/>
</dbReference>
<keyword evidence="5 7" id="KW-1133">Transmembrane helix</keyword>
<dbReference type="InterPro" id="IPR002758">
    <property type="entry name" value="Cation_antiport_E"/>
</dbReference>
<dbReference type="Proteomes" id="UP000886047">
    <property type="component" value="Unassembled WGS sequence"/>
</dbReference>
<protein>
    <recommendedName>
        <fullName evidence="9">Multisubunit sodium/proton antiporter, MrpE subunit</fullName>
    </recommendedName>
</protein>
<keyword evidence="4 7" id="KW-0812">Transmembrane</keyword>
<feature type="transmembrane region" description="Helical" evidence="7">
    <location>
        <begin position="73"/>
        <end position="89"/>
    </location>
</feature>